<keyword evidence="3" id="KW-1185">Reference proteome</keyword>
<protein>
    <submittedName>
        <fullName evidence="2">Methyl-accepting chemotaxis protein</fullName>
    </submittedName>
</protein>
<accession>A0ABD4Z4D8</accession>
<evidence type="ECO:0000313" key="3">
    <source>
        <dbReference type="Proteomes" id="UP001529235"/>
    </source>
</evidence>
<reference evidence="2 3" key="1">
    <citation type="submission" date="2023-05" db="EMBL/GenBank/DDBJ databases">
        <title>A new hyperthermophilic archaea 'Ignisphaera cupida' sp. nov. and description of the family 'Ignisphaeraceae' fam. nov.</title>
        <authorList>
            <person name="Podosokorskaya O.A."/>
            <person name="Elcheninov A.G."/>
            <person name="Klukina A."/>
            <person name="Merkel A.Y."/>
        </authorList>
    </citation>
    <scope>NUCLEOTIDE SEQUENCE [LARGE SCALE GENOMIC DNA]</scope>
    <source>
        <strain evidence="2 3">4213-co</strain>
    </source>
</reference>
<keyword evidence="1" id="KW-1133">Transmembrane helix</keyword>
<keyword evidence="1" id="KW-0472">Membrane</keyword>
<name>A0ABD4Z4D8_9CREN</name>
<dbReference type="RefSeq" id="WP_285272808.1">
    <property type="nucleotide sequence ID" value="NZ_JASNVW010000001.1"/>
</dbReference>
<feature type="transmembrane region" description="Helical" evidence="1">
    <location>
        <begin position="1176"/>
        <end position="1196"/>
    </location>
</feature>
<gene>
    <name evidence="2" type="ORF">QPL79_00390</name>
</gene>
<proteinExistence type="predicted"/>
<dbReference type="EMBL" id="JASNVW010000001">
    <property type="protein sequence ID" value="MDK6027827.1"/>
    <property type="molecule type" value="Genomic_DNA"/>
</dbReference>
<dbReference type="AlphaFoldDB" id="A0ABD4Z4D8"/>
<dbReference type="Proteomes" id="UP001529235">
    <property type="component" value="Unassembled WGS sequence"/>
</dbReference>
<evidence type="ECO:0000313" key="2">
    <source>
        <dbReference type="EMBL" id="MDK6027827.1"/>
    </source>
</evidence>
<dbReference type="Gene3D" id="1.20.1270.70">
    <property type="entry name" value="Designed single chain three-helix bundle"/>
    <property type="match status" value="1"/>
</dbReference>
<sequence>MKPNLKTLASLAIAILFIAPLILSTVPVQAQFAIIRSVPPVAYPGEPVNITIDVNMATTVYVYLCADIACTTVWASTWFVPPSPGTYTVSLTLPESLPGPVNIHPSMMRSLFVGIKAPSILDVKEVPIAPKVVVSPPQTANVDPFNKSQLVTIRFLGYIPGDTISLTVFEGPITTYNDTSIYVGDDGTATTRANLTMLTGGYGLPRGTYTVYGVAGETSISKAKNGTLTIVPQVVIKPTEGNGRCDARVCDLINITITGYGFDPNVSILKIDLWNLNFTNVRYTFTKSGGLTTTNEYGFFNVSNLAEVLRTNMSAGLYIPIVYEAPTPKTLSNSSTIDLGKTGTVVISQSAIYNALGTRASVTAKSFVNGTFKYVVASSAMSYTKTEVLRVNITYAGKKYMLAANIEGNVVRFTLYNTTVTPPITMFTDTTTTLYNNYYGAYTANVSFNIKTPPYLIGTDYNLTAPSTPGEYTFWATFYNYTNYIYLELKQWSFVVTAANLTITYSNVDTGTTIKKFYVYPANMSVTKDVVSIETIKFSDADISWSISWRYNATERKAYLSVTGQPTKGPSFTFRNVYYIVRPLLVLLKSGIIKPGDTVTIAAYGYGPGAAWGYPGYNTLYVYWEKIRLLTTVPLGKDGNATFTVTIPSDATFGVHYIWGVDKWGYEYSLAIVIGAKAYWTIVYPPPFAPPAKVEPKVSAGYDNKRIVVCPCPESAGVTGVSYCAKCVTYAAACDYLGDIIRVTLAGLSPGETVEVRFGGITVKKVKANESVVSIEFVVPTVPQGSYTLVAVGSVSGTIYVNTFYNTTAFLGNETNPVYPQVVPKLLLLDLNKDVVPILVGQGIVRVIGTGFPPGASVLAMLINGTDAGYSLNLQVQRWSSDSRGVLSSPFTEKLGLYIPVLEPGAYAISLAYVMPDKGTPSSTMPGYVFVVNNVSKLVDKDYFSKEVATLSSQISDVSKSIKAVNSSLMASLSAIASSLDKVSTALDGLSKLITSVNASLTNAITTSAAGLSDSLGKVSSKVDAVSSKVDTLTATVNTINTKIDSVSAAVKDVGSAVAGLPEKIDTLSGKIDAISSKADTIANTVKTLGDLSSKLDSAIASLTGLSSKVDALSGKVDSVASSVADVSKKVDNVASAVNSVSGKVDAVSSSVGNVASKVDSVASKLDSASSTLQTYIIITLVLALIAAATSIYAAIQLGRKLAA</sequence>
<evidence type="ECO:0000256" key="1">
    <source>
        <dbReference type="SAM" id="Phobius"/>
    </source>
</evidence>
<comment type="caution">
    <text evidence="2">The sequence shown here is derived from an EMBL/GenBank/DDBJ whole genome shotgun (WGS) entry which is preliminary data.</text>
</comment>
<dbReference type="Gene3D" id="1.10.287.950">
    <property type="entry name" value="Methyl-accepting chemotaxis protein"/>
    <property type="match status" value="1"/>
</dbReference>
<organism evidence="2 3">
    <name type="scientific">Ignisphaera cupida</name>
    <dbReference type="NCBI Taxonomy" id="3050454"/>
    <lineage>
        <taxon>Archaea</taxon>
        <taxon>Thermoproteota</taxon>
        <taxon>Thermoprotei</taxon>
        <taxon>Desulfurococcales</taxon>
        <taxon>Desulfurococcaceae</taxon>
        <taxon>Ignisphaera</taxon>
    </lineage>
</organism>
<dbReference type="SUPFAM" id="SSF58104">
    <property type="entry name" value="Methyl-accepting chemotaxis protein (MCP) signaling domain"/>
    <property type="match status" value="1"/>
</dbReference>
<keyword evidence="1" id="KW-0812">Transmembrane</keyword>